<proteinExistence type="predicted"/>
<dbReference type="EMBL" id="VSWD01000004">
    <property type="protein sequence ID" value="KAK3104548.1"/>
    <property type="molecule type" value="Genomic_DNA"/>
</dbReference>
<keyword evidence="1" id="KW-0862">Zinc</keyword>
<keyword evidence="1" id="KW-0479">Metal-binding</keyword>
<reference evidence="3" key="1">
    <citation type="submission" date="2019-08" db="EMBL/GenBank/DDBJ databases">
        <title>The improved chromosome-level genome for the pearl oyster Pinctada fucata martensii using PacBio sequencing and Hi-C.</title>
        <authorList>
            <person name="Zheng Z."/>
        </authorList>
    </citation>
    <scope>NUCLEOTIDE SEQUENCE</scope>
    <source>
        <strain evidence="3">ZZ-2019</strain>
        <tissue evidence="3">Adductor muscle</tissue>
    </source>
</reference>
<evidence type="ECO:0000313" key="3">
    <source>
        <dbReference type="EMBL" id="KAK3104548.1"/>
    </source>
</evidence>
<dbReference type="GO" id="GO:0008270">
    <property type="term" value="F:zinc ion binding"/>
    <property type="evidence" value="ECO:0007669"/>
    <property type="project" value="UniProtKB-KW"/>
</dbReference>
<evidence type="ECO:0000313" key="4">
    <source>
        <dbReference type="Proteomes" id="UP001186944"/>
    </source>
</evidence>
<dbReference type="PANTHER" id="PTHR25462:SF296">
    <property type="entry name" value="MEIOTIC P26, ISOFORM F"/>
    <property type="match status" value="1"/>
</dbReference>
<evidence type="ECO:0000256" key="1">
    <source>
        <dbReference type="PROSITE-ProRule" id="PRU00024"/>
    </source>
</evidence>
<dbReference type="CDD" id="cd19757">
    <property type="entry name" value="Bbox1"/>
    <property type="match status" value="1"/>
</dbReference>
<gene>
    <name evidence="3" type="ORF">FSP39_004700</name>
</gene>
<feature type="domain" description="B box-type" evidence="2">
    <location>
        <begin position="15"/>
        <end position="57"/>
    </location>
</feature>
<dbReference type="InterPro" id="IPR047153">
    <property type="entry name" value="TRIM45/56/19-like"/>
</dbReference>
<accession>A0AA88YT43</accession>
<dbReference type="SMART" id="SM00336">
    <property type="entry name" value="BBOX"/>
    <property type="match status" value="1"/>
</dbReference>
<keyword evidence="1" id="KW-0863">Zinc-finger</keyword>
<sequence>MASAQVVKHILCNFMCEESDESEACEYCCECAQYLCETCAKQHTKIKKFKHHHYIRATVACLSGLDKAITTCPKHDGQELKYHCEDDGHSMCGECKEAHVGHHFIEIQDKCNDLMKSIGKRLSVPVPKDGIRKTKVEFTKRIENMSYLVKERNEFLKVKLDDMEFRLQEELKKHNEIITQFFDEKIEKAEEKERIRKTFEQDVMIRQGASLYQYLIDLDKIFGKMSDGKSKPGIPTLIDTSIDVQTDGQTYLAALQMYINGPLKTDSGE</sequence>
<evidence type="ECO:0000259" key="2">
    <source>
        <dbReference type="PROSITE" id="PS50119"/>
    </source>
</evidence>
<dbReference type="InterPro" id="IPR000315">
    <property type="entry name" value="Znf_B-box"/>
</dbReference>
<dbReference type="Proteomes" id="UP001186944">
    <property type="component" value="Unassembled WGS sequence"/>
</dbReference>
<dbReference type="SUPFAM" id="SSF57845">
    <property type="entry name" value="B-box zinc-binding domain"/>
    <property type="match status" value="1"/>
</dbReference>
<feature type="domain" description="B box-type" evidence="2">
    <location>
        <begin position="67"/>
        <end position="107"/>
    </location>
</feature>
<comment type="caution">
    <text evidence="3">The sequence shown here is derived from an EMBL/GenBank/DDBJ whole genome shotgun (WGS) entry which is preliminary data.</text>
</comment>
<dbReference type="PROSITE" id="PS50119">
    <property type="entry name" value="ZF_BBOX"/>
    <property type="match status" value="2"/>
</dbReference>
<dbReference type="AlphaFoldDB" id="A0AA88YT43"/>
<organism evidence="3 4">
    <name type="scientific">Pinctada imbricata</name>
    <name type="common">Atlantic pearl-oyster</name>
    <name type="synonym">Pinctada martensii</name>
    <dbReference type="NCBI Taxonomy" id="66713"/>
    <lineage>
        <taxon>Eukaryota</taxon>
        <taxon>Metazoa</taxon>
        <taxon>Spiralia</taxon>
        <taxon>Lophotrochozoa</taxon>
        <taxon>Mollusca</taxon>
        <taxon>Bivalvia</taxon>
        <taxon>Autobranchia</taxon>
        <taxon>Pteriomorphia</taxon>
        <taxon>Pterioida</taxon>
        <taxon>Pterioidea</taxon>
        <taxon>Pteriidae</taxon>
        <taxon>Pinctada</taxon>
    </lineage>
</organism>
<keyword evidence="4" id="KW-1185">Reference proteome</keyword>
<dbReference type="Gene3D" id="3.30.160.60">
    <property type="entry name" value="Classic Zinc Finger"/>
    <property type="match status" value="1"/>
</dbReference>
<dbReference type="Pfam" id="PF00643">
    <property type="entry name" value="zf-B_box"/>
    <property type="match status" value="1"/>
</dbReference>
<name>A0AA88YT43_PINIB</name>
<protein>
    <recommendedName>
        <fullName evidence="2">B box-type domain-containing protein</fullName>
    </recommendedName>
</protein>
<dbReference type="PANTHER" id="PTHR25462">
    <property type="entry name" value="BONUS, ISOFORM C-RELATED"/>
    <property type="match status" value="1"/>
</dbReference>